<dbReference type="InterPro" id="IPR028994">
    <property type="entry name" value="Integrin_alpha_N"/>
</dbReference>
<keyword evidence="2 4" id="KW-0732">Signal</keyword>
<dbReference type="InterPro" id="IPR036505">
    <property type="entry name" value="Amidase/PGRP_sf"/>
</dbReference>
<protein>
    <submittedName>
        <fullName evidence="7">FG-GAP-like repeat-containing protein</fullName>
    </submittedName>
</protein>
<dbReference type="Gene3D" id="3.40.80.10">
    <property type="entry name" value="Peptidoglycan recognition protein-like"/>
    <property type="match status" value="1"/>
</dbReference>
<evidence type="ECO:0000256" key="3">
    <source>
        <dbReference type="SAM" id="MobiDB-lite"/>
    </source>
</evidence>
<evidence type="ECO:0000256" key="2">
    <source>
        <dbReference type="ARBA" id="ARBA00022729"/>
    </source>
</evidence>
<dbReference type="InterPro" id="IPR006619">
    <property type="entry name" value="PGRP_domain_met/bac"/>
</dbReference>
<evidence type="ECO:0000313" key="7">
    <source>
        <dbReference type="EMBL" id="MFC5178534.1"/>
    </source>
</evidence>
<feature type="region of interest" description="Disordered" evidence="3">
    <location>
        <begin position="241"/>
        <end position="261"/>
    </location>
</feature>
<evidence type="ECO:0000256" key="4">
    <source>
        <dbReference type="SAM" id="SignalP"/>
    </source>
</evidence>
<feature type="domain" description="Peptidoglycan recognition protein family" evidence="6">
    <location>
        <begin position="266"/>
        <end position="414"/>
    </location>
</feature>
<organism evidence="7 8">
    <name type="scientific">Nocardioides taihuensis</name>
    <dbReference type="NCBI Taxonomy" id="1835606"/>
    <lineage>
        <taxon>Bacteria</taxon>
        <taxon>Bacillati</taxon>
        <taxon>Actinomycetota</taxon>
        <taxon>Actinomycetes</taxon>
        <taxon>Propionibacteriales</taxon>
        <taxon>Nocardioidaceae</taxon>
        <taxon>Nocardioides</taxon>
    </lineage>
</organism>
<proteinExistence type="inferred from homology"/>
<evidence type="ECO:0000259" key="5">
    <source>
        <dbReference type="SMART" id="SM00644"/>
    </source>
</evidence>
<dbReference type="EMBL" id="JBHSKD010000026">
    <property type="protein sequence ID" value="MFC5178534.1"/>
    <property type="molecule type" value="Genomic_DNA"/>
</dbReference>
<dbReference type="InterPro" id="IPR002502">
    <property type="entry name" value="Amidase_domain"/>
</dbReference>
<evidence type="ECO:0000259" key="6">
    <source>
        <dbReference type="SMART" id="SM00701"/>
    </source>
</evidence>
<evidence type="ECO:0000256" key="1">
    <source>
        <dbReference type="ARBA" id="ARBA00007553"/>
    </source>
</evidence>
<dbReference type="InterPro" id="IPR015510">
    <property type="entry name" value="PGRP"/>
</dbReference>
<dbReference type="Pfam" id="PF13517">
    <property type="entry name" value="FG-GAP_3"/>
    <property type="match status" value="2"/>
</dbReference>
<dbReference type="SMART" id="SM00644">
    <property type="entry name" value="Ami_2"/>
    <property type="match status" value="1"/>
</dbReference>
<dbReference type="RefSeq" id="WP_378592157.1">
    <property type="nucleotide sequence ID" value="NZ_JBHSKD010000026.1"/>
</dbReference>
<dbReference type="InterPro" id="IPR013517">
    <property type="entry name" value="FG-GAP"/>
</dbReference>
<dbReference type="Pfam" id="PF01510">
    <property type="entry name" value="Amidase_2"/>
    <property type="match status" value="1"/>
</dbReference>
<feature type="domain" description="N-acetylmuramoyl-L-alanine amidase" evidence="5">
    <location>
        <begin position="278"/>
        <end position="431"/>
    </location>
</feature>
<feature type="compositionally biased region" description="Low complexity" evidence="3">
    <location>
        <begin position="241"/>
        <end position="260"/>
    </location>
</feature>
<accession>A0ABW0BMK4</accession>
<reference evidence="8" key="1">
    <citation type="journal article" date="2019" name="Int. J. Syst. Evol. Microbiol.">
        <title>The Global Catalogue of Microorganisms (GCM) 10K type strain sequencing project: providing services to taxonomists for standard genome sequencing and annotation.</title>
        <authorList>
            <consortium name="The Broad Institute Genomics Platform"/>
            <consortium name="The Broad Institute Genome Sequencing Center for Infectious Disease"/>
            <person name="Wu L."/>
            <person name="Ma J."/>
        </authorList>
    </citation>
    <scope>NUCLEOTIDE SEQUENCE [LARGE SCALE GENOMIC DNA]</scope>
    <source>
        <strain evidence="8">DFY41</strain>
    </source>
</reference>
<name>A0ABW0BMK4_9ACTN</name>
<dbReference type="SMART" id="SM00701">
    <property type="entry name" value="PGRP"/>
    <property type="match status" value="1"/>
</dbReference>
<comment type="caution">
    <text evidence="7">The sequence shown here is derived from an EMBL/GenBank/DDBJ whole genome shotgun (WGS) entry which is preliminary data.</text>
</comment>
<dbReference type="PANTHER" id="PTHR11022:SF41">
    <property type="entry name" value="PEPTIDOGLYCAN-RECOGNITION PROTEIN LC-RELATED"/>
    <property type="match status" value="1"/>
</dbReference>
<dbReference type="Proteomes" id="UP001596087">
    <property type="component" value="Unassembled WGS sequence"/>
</dbReference>
<comment type="similarity">
    <text evidence="1">Belongs to the N-acetylmuramoyl-L-alanine amidase 2 family.</text>
</comment>
<dbReference type="SUPFAM" id="SSF55846">
    <property type="entry name" value="N-acetylmuramoyl-L-alanine amidase-like"/>
    <property type="match status" value="1"/>
</dbReference>
<evidence type="ECO:0000313" key="8">
    <source>
        <dbReference type="Proteomes" id="UP001596087"/>
    </source>
</evidence>
<dbReference type="CDD" id="cd06583">
    <property type="entry name" value="PGRP"/>
    <property type="match status" value="1"/>
</dbReference>
<dbReference type="SUPFAM" id="SSF69318">
    <property type="entry name" value="Integrin alpha N-terminal domain"/>
    <property type="match status" value="2"/>
</dbReference>
<dbReference type="Gene3D" id="2.130.10.130">
    <property type="entry name" value="Integrin alpha, N-terminal"/>
    <property type="match status" value="1"/>
</dbReference>
<gene>
    <name evidence="7" type="ORF">ACFPGP_17785</name>
</gene>
<feature type="chain" id="PRO_5045338196" evidence="4">
    <location>
        <begin position="31"/>
        <end position="955"/>
    </location>
</feature>
<sequence length="955" mass="100844">MRPSQARFVTTCQQLLALAVVCAVLTPAAAVVSLDVVRDAPAGADPGRQAPVVALSAYAREEHRSSVLPAGPVEAQVDEYPLTAATGRRTSTAGESSPSRAPLGVVTRRVANAGTVLVSRPERVQGYGSVGITWDRGATPPGADLAFSARLLTDGTWSSWIDIPYDPEHAPDPGTAEARHARPGTDILLVGKVDRVQVRSTSTATQPAGMSLAVVDPGHPEATEKAPAAFQATSDGVVANTGSSTTAATTAQRATTSAKTRVTPEPTIYSRAQWGANERLRDRSSLHYYEVHAGFVHHTVNANDYTRREVPGIIRSIYAYHVQSRGWSDIGYNFLVDKFGRVWEGRYGGVDRPVVGAHTLYYNEYSFAMSAIGNFETTRPRDVMLQAYGSLFAWKLSLHGVDAGSTDQLVGSTHFQAINGHRDAASTACPGRHLYAELPTIREYAEAAQRSWAGRDLQSDIAAAPYPDLVVRRAGDGKAFIIPTGGLLGFDKTRVTPDVWLGRDLVIGSPDLTGDGIGDLVSRNAETGRAVVRPGSDTGFGTGIRATDALAGRDLVTAAGDLDGDGDNDLVARNKESGLANVYLGGGNGSLTRRATDVDLSSYDLLAGAGDLDGDGNADLVARDRSGHLWLLPGTGTRNLGDPVAVAGDGWGRYDSITGLADYTRDGNADLLVRVRGGAAYVLGGRGDGTFTRRHGPYDRLATGGRLFGVGNVMGTGAADVVARRGDDLLTFQNNGHRDLGTPIATGLDVSGADRLLNVGDWDRDGHNDIVTRRASDGTLFVRLGDGRGGFSDGVKIGEGFGKVRLLAAVGDMTGDGFPDLMGQPSGGSMRIYPGRGLREMGAGYVAHSPIEAGRQVGLGRWDKDGAPDSLFRRGDQLVYFRGNGPGGLMTSHAVSGDVRRYDWMVGVSDLTGAGRSDLLVRTRAGDLYALRSTPKGFGAPRFLGGGMDRYDLVG</sequence>
<dbReference type="PANTHER" id="PTHR11022">
    <property type="entry name" value="PEPTIDOGLYCAN RECOGNITION PROTEIN"/>
    <property type="match status" value="1"/>
</dbReference>
<keyword evidence="8" id="KW-1185">Reference proteome</keyword>
<feature type="signal peptide" evidence="4">
    <location>
        <begin position="1"/>
        <end position="30"/>
    </location>
</feature>